<dbReference type="Gene3D" id="1.10.10.10">
    <property type="entry name" value="Winged helix-like DNA-binding domain superfamily/Winged helix DNA-binding domain"/>
    <property type="match status" value="1"/>
</dbReference>
<evidence type="ECO:0000256" key="3">
    <source>
        <dbReference type="ARBA" id="ARBA00022691"/>
    </source>
</evidence>
<dbReference type="PANTHER" id="PTHR43712">
    <property type="entry name" value="PUTATIVE (AFU_ORTHOLOGUE AFUA_4G14580)-RELATED"/>
    <property type="match status" value="1"/>
</dbReference>
<evidence type="ECO:0000256" key="2">
    <source>
        <dbReference type="ARBA" id="ARBA00022679"/>
    </source>
</evidence>
<protein>
    <recommendedName>
        <fullName evidence="4">O-methyltransferase C-terminal domain-containing protein</fullName>
    </recommendedName>
</protein>
<sequence length="442" mass="48222">MSKATSIDQREADIRSLLALVNSSVEDAIAAWKEKGGVPGLGDAPAGDKSPSPALLRAIRVLDSASQQMTFLLRPTFLNLTNVAFMPIEAAALRTATEAKIADFLDGKPKGAHVDEIAKKTGLPPFELACILRCLTMKHIFREVSKDVFGNNRGSYVLRSVDPNSAFVGFMLGEASSLGLANMYEALHDPEYGPSLESKRSVFSYNIRKEYPNTALFDWYLKHPEQHERFNRAMTAVNLANVSDFYPVASLPPDTTWCDIGGGIGGPLAKVAGANPKLRLTLQDLPNVIERGKEQGRFNFVPIDFTEEAPVEGQDIYYMRFIVHDWPDDVATVILKNIRKAMKPSSRLLVHDLVLPTPSDGSTAGGTKNSAMNSMDAPPPLLPNYGAGGILPLALDINVMALLNAKERSIDDVVQLAKQADMKFVQFWDGVESGVIELGPMH</sequence>
<organism evidence="5 6">
    <name type="scientific">Hericium alpestre</name>
    <dbReference type="NCBI Taxonomy" id="135208"/>
    <lineage>
        <taxon>Eukaryota</taxon>
        <taxon>Fungi</taxon>
        <taxon>Dikarya</taxon>
        <taxon>Basidiomycota</taxon>
        <taxon>Agaricomycotina</taxon>
        <taxon>Agaricomycetes</taxon>
        <taxon>Russulales</taxon>
        <taxon>Hericiaceae</taxon>
        <taxon>Hericium</taxon>
    </lineage>
</organism>
<gene>
    <name evidence="5" type="ORF">EWM64_g1255</name>
</gene>
<evidence type="ECO:0000313" key="6">
    <source>
        <dbReference type="Proteomes" id="UP000298061"/>
    </source>
</evidence>
<comment type="caution">
    <text evidence="5">The sequence shown here is derived from an EMBL/GenBank/DDBJ whole genome shotgun (WGS) entry which is preliminary data.</text>
</comment>
<dbReference type="InterPro" id="IPR029063">
    <property type="entry name" value="SAM-dependent_MTases_sf"/>
</dbReference>
<keyword evidence="3" id="KW-0949">S-adenosyl-L-methionine</keyword>
<proteinExistence type="predicted"/>
<dbReference type="GO" id="GO:0032259">
    <property type="term" value="P:methylation"/>
    <property type="evidence" value="ECO:0007669"/>
    <property type="project" value="UniProtKB-KW"/>
</dbReference>
<evidence type="ECO:0000259" key="4">
    <source>
        <dbReference type="Pfam" id="PF00891"/>
    </source>
</evidence>
<dbReference type="AlphaFoldDB" id="A0A4Z0A6U7"/>
<name>A0A4Z0A6U7_9AGAM</name>
<dbReference type="Pfam" id="PF00891">
    <property type="entry name" value="Methyltransf_2"/>
    <property type="match status" value="1"/>
</dbReference>
<reference evidence="5 6" key="1">
    <citation type="submission" date="2019-02" db="EMBL/GenBank/DDBJ databases">
        <title>Genome sequencing of the rare red list fungi Hericium alpestre (H. flagellum).</title>
        <authorList>
            <person name="Buettner E."/>
            <person name="Kellner H."/>
        </authorList>
    </citation>
    <scope>NUCLEOTIDE SEQUENCE [LARGE SCALE GENOMIC DNA]</scope>
    <source>
        <strain evidence="5 6">DSM 108284</strain>
    </source>
</reference>
<keyword evidence="2" id="KW-0808">Transferase</keyword>
<dbReference type="InterPro" id="IPR036388">
    <property type="entry name" value="WH-like_DNA-bd_sf"/>
</dbReference>
<dbReference type="InterPro" id="IPR016461">
    <property type="entry name" value="COMT-like"/>
</dbReference>
<dbReference type="PANTHER" id="PTHR43712:SF2">
    <property type="entry name" value="O-METHYLTRANSFERASE CICE"/>
    <property type="match status" value="1"/>
</dbReference>
<feature type="domain" description="O-methyltransferase C-terminal" evidence="4">
    <location>
        <begin position="215"/>
        <end position="364"/>
    </location>
</feature>
<dbReference type="SUPFAM" id="SSF46785">
    <property type="entry name" value="Winged helix' DNA-binding domain"/>
    <property type="match status" value="1"/>
</dbReference>
<dbReference type="OrthoDB" id="1606438at2759"/>
<dbReference type="InterPro" id="IPR001077">
    <property type="entry name" value="COMT_C"/>
</dbReference>
<dbReference type="EMBL" id="SFCI01000081">
    <property type="protein sequence ID" value="TFY82762.1"/>
    <property type="molecule type" value="Genomic_DNA"/>
</dbReference>
<dbReference type="Gene3D" id="3.40.50.150">
    <property type="entry name" value="Vaccinia Virus protein VP39"/>
    <property type="match status" value="1"/>
</dbReference>
<keyword evidence="6" id="KW-1185">Reference proteome</keyword>
<dbReference type="SUPFAM" id="SSF53335">
    <property type="entry name" value="S-adenosyl-L-methionine-dependent methyltransferases"/>
    <property type="match status" value="1"/>
</dbReference>
<keyword evidence="1" id="KW-0489">Methyltransferase</keyword>
<dbReference type="GO" id="GO:0008171">
    <property type="term" value="F:O-methyltransferase activity"/>
    <property type="evidence" value="ECO:0007669"/>
    <property type="project" value="InterPro"/>
</dbReference>
<evidence type="ECO:0000313" key="5">
    <source>
        <dbReference type="EMBL" id="TFY82762.1"/>
    </source>
</evidence>
<dbReference type="PROSITE" id="PS51683">
    <property type="entry name" value="SAM_OMT_II"/>
    <property type="match status" value="1"/>
</dbReference>
<accession>A0A4Z0A6U7</accession>
<dbReference type="Proteomes" id="UP000298061">
    <property type="component" value="Unassembled WGS sequence"/>
</dbReference>
<evidence type="ECO:0000256" key="1">
    <source>
        <dbReference type="ARBA" id="ARBA00022603"/>
    </source>
</evidence>
<dbReference type="InterPro" id="IPR036390">
    <property type="entry name" value="WH_DNA-bd_sf"/>
</dbReference>